<feature type="transmembrane region" description="Helical" evidence="7">
    <location>
        <begin position="9"/>
        <end position="30"/>
    </location>
</feature>
<dbReference type="Pfam" id="PF19300">
    <property type="entry name" value="BPD_transp_1_N"/>
    <property type="match status" value="1"/>
</dbReference>
<feature type="transmembrane region" description="Helical" evidence="7">
    <location>
        <begin position="181"/>
        <end position="200"/>
    </location>
</feature>
<dbReference type="PANTHER" id="PTHR43163:SF3">
    <property type="entry name" value="PEPTIDE ABC TRANSPORTER PERMEASE PROTEIN"/>
    <property type="match status" value="1"/>
</dbReference>
<evidence type="ECO:0000256" key="5">
    <source>
        <dbReference type="ARBA" id="ARBA00022989"/>
    </source>
</evidence>
<organism evidence="9 10">
    <name type="scientific">Propioniciclava sinopodophylli</name>
    <dbReference type="NCBI Taxonomy" id="1837344"/>
    <lineage>
        <taxon>Bacteria</taxon>
        <taxon>Bacillati</taxon>
        <taxon>Actinomycetota</taxon>
        <taxon>Actinomycetes</taxon>
        <taxon>Propionibacteriales</taxon>
        <taxon>Propionibacteriaceae</taxon>
        <taxon>Propioniciclava</taxon>
    </lineage>
</organism>
<evidence type="ECO:0000256" key="3">
    <source>
        <dbReference type="ARBA" id="ARBA00022475"/>
    </source>
</evidence>
<dbReference type="InterPro" id="IPR000515">
    <property type="entry name" value="MetI-like"/>
</dbReference>
<keyword evidence="3" id="KW-1003">Cell membrane</keyword>
<comment type="caution">
    <text evidence="9">The sequence shown here is derived from an EMBL/GenBank/DDBJ whole genome shotgun (WGS) entry which is preliminary data.</text>
</comment>
<keyword evidence="6 7" id="KW-0472">Membrane</keyword>
<evidence type="ECO:0000256" key="2">
    <source>
        <dbReference type="ARBA" id="ARBA00022448"/>
    </source>
</evidence>
<keyword evidence="4 7" id="KW-0812">Transmembrane</keyword>
<dbReference type="AlphaFoldDB" id="A0A4V2JSG0"/>
<dbReference type="Gene3D" id="1.10.3720.10">
    <property type="entry name" value="MetI-like"/>
    <property type="match status" value="1"/>
</dbReference>
<dbReference type="RefSeq" id="WP_131168081.1">
    <property type="nucleotide sequence ID" value="NZ_SDMQ01000007.1"/>
</dbReference>
<feature type="transmembrane region" description="Helical" evidence="7">
    <location>
        <begin position="281"/>
        <end position="307"/>
    </location>
</feature>
<dbReference type="InterPro" id="IPR045621">
    <property type="entry name" value="BPD_transp_1_N"/>
</dbReference>
<evidence type="ECO:0000313" key="10">
    <source>
        <dbReference type="Proteomes" id="UP000292373"/>
    </source>
</evidence>
<dbReference type="SUPFAM" id="SSF161098">
    <property type="entry name" value="MetI-like"/>
    <property type="match status" value="1"/>
</dbReference>
<keyword evidence="10" id="KW-1185">Reference proteome</keyword>
<dbReference type="OrthoDB" id="147688at2"/>
<dbReference type="PROSITE" id="PS50928">
    <property type="entry name" value="ABC_TM1"/>
    <property type="match status" value="1"/>
</dbReference>
<name>A0A4V2JSG0_9ACTN</name>
<proteinExistence type="inferred from homology"/>
<reference evidence="9 10" key="1">
    <citation type="submission" date="2019-01" db="EMBL/GenBank/DDBJ databases">
        <title>Lactibacter flavus gen. nov., sp. nov., a novel bacterium of the family Propionibacteriaceae isolated from raw milk and dairy products.</title>
        <authorList>
            <person name="Huptas C."/>
            <person name="Wenning M."/>
            <person name="Breitenwieser F."/>
            <person name="Doll E."/>
            <person name="Von Neubeck M."/>
            <person name="Busse H.-J."/>
            <person name="Scherer S."/>
        </authorList>
    </citation>
    <scope>NUCLEOTIDE SEQUENCE [LARGE SCALE GENOMIC DNA]</scope>
    <source>
        <strain evidence="9 10">KCTC 33808</strain>
    </source>
</reference>
<sequence>MARQVLARLGIFALSLALASVVIFVITQALPGDVAAVILGHGATAEQLAAKRAELGTDRPFVVQYLDWVFGMATGDFGRSWFSGLPVATLIGPRAEVTISLVVGGLLLALLIALPLGAVAALKRRQWPGFLTSTAAQVGMAVPAFWAGILLVFVFGVTLGWLPPNGYVPIGRDPVAWARHLVLPVTALGVVQAAVLVRYVRSAFLEVLGEDHYRTARSIGWTRWRALARHGVRNAALSLVTVVGLQLAAVIVGAIVIERVFVLPGLGSLLLDMVSQHDLAVVRGIVMLLVLAVLAINALVDVSYVLIDPRLRARESS</sequence>
<feature type="transmembrane region" description="Helical" evidence="7">
    <location>
        <begin position="99"/>
        <end position="122"/>
    </location>
</feature>
<evidence type="ECO:0000256" key="7">
    <source>
        <dbReference type="RuleBase" id="RU363032"/>
    </source>
</evidence>
<evidence type="ECO:0000256" key="1">
    <source>
        <dbReference type="ARBA" id="ARBA00004651"/>
    </source>
</evidence>
<evidence type="ECO:0000313" key="9">
    <source>
        <dbReference type="EMBL" id="TBT84659.1"/>
    </source>
</evidence>
<evidence type="ECO:0000259" key="8">
    <source>
        <dbReference type="PROSITE" id="PS50928"/>
    </source>
</evidence>
<gene>
    <name evidence="9" type="ORF">ET989_08325</name>
</gene>
<dbReference type="Pfam" id="PF00528">
    <property type="entry name" value="BPD_transp_1"/>
    <property type="match status" value="1"/>
</dbReference>
<dbReference type="Proteomes" id="UP000292373">
    <property type="component" value="Unassembled WGS sequence"/>
</dbReference>
<keyword evidence="2 7" id="KW-0813">Transport</keyword>
<dbReference type="EMBL" id="SDMQ01000007">
    <property type="protein sequence ID" value="TBT84659.1"/>
    <property type="molecule type" value="Genomic_DNA"/>
</dbReference>
<feature type="transmembrane region" description="Helical" evidence="7">
    <location>
        <begin position="235"/>
        <end position="261"/>
    </location>
</feature>
<keyword evidence="5 7" id="KW-1133">Transmembrane helix</keyword>
<evidence type="ECO:0000256" key="6">
    <source>
        <dbReference type="ARBA" id="ARBA00023136"/>
    </source>
</evidence>
<protein>
    <submittedName>
        <fullName evidence="9">ABC transporter permease</fullName>
    </submittedName>
</protein>
<dbReference type="GO" id="GO:0005886">
    <property type="term" value="C:plasma membrane"/>
    <property type="evidence" value="ECO:0007669"/>
    <property type="project" value="UniProtKB-SubCell"/>
</dbReference>
<feature type="domain" description="ABC transmembrane type-1" evidence="8">
    <location>
        <begin position="95"/>
        <end position="300"/>
    </location>
</feature>
<dbReference type="PANTHER" id="PTHR43163">
    <property type="entry name" value="DIPEPTIDE TRANSPORT SYSTEM PERMEASE PROTEIN DPPB-RELATED"/>
    <property type="match status" value="1"/>
</dbReference>
<comment type="subcellular location">
    <subcellularLocation>
        <location evidence="1 7">Cell membrane</location>
        <topology evidence="1 7">Multi-pass membrane protein</topology>
    </subcellularLocation>
</comment>
<feature type="transmembrane region" description="Helical" evidence="7">
    <location>
        <begin position="134"/>
        <end position="161"/>
    </location>
</feature>
<accession>A0A4V2JSG0</accession>
<evidence type="ECO:0000256" key="4">
    <source>
        <dbReference type="ARBA" id="ARBA00022692"/>
    </source>
</evidence>
<dbReference type="GO" id="GO:0055085">
    <property type="term" value="P:transmembrane transport"/>
    <property type="evidence" value="ECO:0007669"/>
    <property type="project" value="InterPro"/>
</dbReference>
<comment type="similarity">
    <text evidence="7">Belongs to the binding-protein-dependent transport system permease family.</text>
</comment>
<dbReference type="CDD" id="cd06261">
    <property type="entry name" value="TM_PBP2"/>
    <property type="match status" value="1"/>
</dbReference>
<dbReference type="InterPro" id="IPR035906">
    <property type="entry name" value="MetI-like_sf"/>
</dbReference>